<name>A0A317WMW5_9EURO</name>
<feature type="compositionally biased region" description="Low complexity" evidence="11">
    <location>
        <begin position="1186"/>
        <end position="1216"/>
    </location>
</feature>
<keyword evidence="2" id="KW-0813">Transport</keyword>
<dbReference type="SUPFAM" id="SSF49562">
    <property type="entry name" value="C2 domain (Calcium/lipid-binding domain, CaLB)"/>
    <property type="match status" value="2"/>
</dbReference>
<evidence type="ECO:0000256" key="5">
    <source>
        <dbReference type="ARBA" id="ARBA00022737"/>
    </source>
</evidence>
<keyword evidence="6" id="KW-0256">Endoplasmic reticulum</keyword>
<evidence type="ECO:0000256" key="2">
    <source>
        <dbReference type="ARBA" id="ARBA00022448"/>
    </source>
</evidence>
<feature type="domain" description="SMP-LTD" evidence="14">
    <location>
        <begin position="247"/>
        <end position="474"/>
    </location>
</feature>
<feature type="transmembrane region" description="Helical" evidence="12">
    <location>
        <begin position="180"/>
        <end position="198"/>
    </location>
</feature>
<evidence type="ECO:0000256" key="3">
    <source>
        <dbReference type="ARBA" id="ARBA00022553"/>
    </source>
</evidence>
<dbReference type="PROSITE" id="PS50004">
    <property type="entry name" value="C2"/>
    <property type="match status" value="2"/>
</dbReference>
<dbReference type="InterPro" id="IPR035892">
    <property type="entry name" value="C2_domain_sf"/>
</dbReference>
<feature type="transmembrane region" description="Helical" evidence="12">
    <location>
        <begin position="375"/>
        <end position="393"/>
    </location>
</feature>
<dbReference type="GO" id="GO:0008289">
    <property type="term" value="F:lipid binding"/>
    <property type="evidence" value="ECO:0007669"/>
    <property type="project" value="UniProtKB-KW"/>
</dbReference>
<evidence type="ECO:0000259" key="14">
    <source>
        <dbReference type="PROSITE" id="PS51847"/>
    </source>
</evidence>
<dbReference type="EMBL" id="MSFL01000006">
    <property type="protein sequence ID" value="PWY87623.1"/>
    <property type="molecule type" value="Genomic_DNA"/>
</dbReference>
<evidence type="ECO:0000256" key="1">
    <source>
        <dbReference type="ARBA" id="ARBA00004586"/>
    </source>
</evidence>
<evidence type="ECO:0000259" key="13">
    <source>
        <dbReference type="PROSITE" id="PS50004"/>
    </source>
</evidence>
<keyword evidence="9" id="KW-0446">Lipid-binding</keyword>
<dbReference type="CDD" id="cd21676">
    <property type="entry name" value="SMP_Mug190"/>
    <property type="match status" value="1"/>
</dbReference>
<dbReference type="RefSeq" id="XP_025401506.1">
    <property type="nucleotide sequence ID" value="XM_025545251.1"/>
</dbReference>
<evidence type="ECO:0000313" key="16">
    <source>
        <dbReference type="Proteomes" id="UP000247233"/>
    </source>
</evidence>
<organism evidence="15 16">
    <name type="scientific">Aspergillus heteromorphus CBS 117.55</name>
    <dbReference type="NCBI Taxonomy" id="1448321"/>
    <lineage>
        <taxon>Eukaryota</taxon>
        <taxon>Fungi</taxon>
        <taxon>Dikarya</taxon>
        <taxon>Ascomycota</taxon>
        <taxon>Pezizomycotina</taxon>
        <taxon>Eurotiomycetes</taxon>
        <taxon>Eurotiomycetidae</taxon>
        <taxon>Eurotiales</taxon>
        <taxon>Aspergillaceae</taxon>
        <taxon>Aspergillus</taxon>
        <taxon>Aspergillus subgen. Circumdati</taxon>
    </lineage>
</organism>
<proteinExistence type="predicted"/>
<evidence type="ECO:0000256" key="4">
    <source>
        <dbReference type="ARBA" id="ARBA00022692"/>
    </source>
</evidence>
<dbReference type="GO" id="GO:0061817">
    <property type="term" value="P:endoplasmic reticulum-plasma membrane tethering"/>
    <property type="evidence" value="ECO:0007669"/>
    <property type="project" value="InterPro"/>
</dbReference>
<dbReference type="InterPro" id="IPR037765">
    <property type="entry name" value="C2B_Tricalbin"/>
</dbReference>
<protein>
    <recommendedName>
        <fullName evidence="17">C2 domain protein</fullName>
    </recommendedName>
</protein>
<feature type="compositionally biased region" description="Low complexity" evidence="11">
    <location>
        <begin position="1124"/>
        <end position="1135"/>
    </location>
</feature>
<dbReference type="STRING" id="1448321.A0A317WMW5"/>
<dbReference type="AlphaFoldDB" id="A0A317WMW5"/>
<keyword evidence="10 12" id="KW-0472">Membrane</keyword>
<comment type="subcellular location">
    <subcellularLocation>
        <location evidence="1">Endoplasmic reticulum membrane</location>
    </subcellularLocation>
</comment>
<keyword evidence="5" id="KW-0677">Repeat</keyword>
<evidence type="ECO:0000256" key="9">
    <source>
        <dbReference type="ARBA" id="ARBA00023121"/>
    </source>
</evidence>
<feature type="compositionally biased region" description="Pro residues" evidence="11">
    <location>
        <begin position="1136"/>
        <end position="1149"/>
    </location>
</feature>
<dbReference type="VEuPathDB" id="FungiDB:BO70DRAFT_378221"/>
<keyword evidence="4 12" id="KW-0812">Transmembrane</keyword>
<dbReference type="InterPro" id="IPR000008">
    <property type="entry name" value="C2_dom"/>
</dbReference>
<dbReference type="PANTHER" id="PTHR47348">
    <property type="entry name" value="MEIOTICALLY UP-REGULATED GENE 190 PROTEIN"/>
    <property type="match status" value="1"/>
</dbReference>
<dbReference type="Pfam" id="PF00168">
    <property type="entry name" value="C2"/>
    <property type="match status" value="2"/>
</dbReference>
<feature type="region of interest" description="Disordered" evidence="11">
    <location>
        <begin position="44"/>
        <end position="86"/>
    </location>
</feature>
<dbReference type="OrthoDB" id="419768at2759"/>
<sequence length="1274" mass="142404">MPQDHHGRDSPRSHRVGEHWSGANPVPTIGRFLERLEIDKQERKAHEEALLAKKREKEERGEEMPHKPRKTTGKTRMVTDPTTGNDIEVEDLDADAMDAVKDPKLIVPNANVGKPTDVKTEATQSLSQYKENQDITAPPDPIAEGTTSDVPIHGEKTNVLFHPTPTVTYKPMFDQLERRGMGLCIGIVAAIVFLGRIFGGSLWGLLPLGCGIASAMWLWIQELIKSGREMEWSSEQIRGQMATANLLPESVEWMNSFLGVFWGLINPEMLSPVADTIEDIMQASAPGVVENVRIAEIDQGNNPLRILSLRSLPDSHVQQLKDHVHEENVKNKDPQEAAAAEEGGSYYNMEVSFAYHAKPSGQTASSKARNMHMQIVFYLGIKGLFGVPFPVFVELTEMVGTVRARFQMMPEAPFMKDVTFSLVGLPHIKAGCMPMIKGGVNILNLPLISNFVNYAIATASGLFAAPKSMTMDLSSILKGDDILKETQALGVMWVRIHRAIGLSKQDRRGSYGGGSDPYINLSFSKYGKPMYCTRVICDDLNPVWEETAALLVTPELIKADEALSVELWDSDRTTADDIVGKVELPIRKMIQHPGKMYAQVSKLQGLSEGSEMPGELHWEVGFFGKPKLRAELMTDGKKKDLPDNFKDVPEFQDEKGVISNELEDAVTKTPPDPLWPSGILSVVVHQIVNLETENVKGSNGNRNGREYEPAKPFGEQKEEQGEKLPTSYCKIIINDELVYRTRAKALSSKPIFNAGTERFVRDWRSAFVTVSVRDQRYRQHDPILGVIPLKISDLLQTSSQVTRWYPLDGGVGFGRIRISILLRHVETRLPPSLLGWDVGTFEFASDKITIQNFNQRSKIRLRTGGSSGKITRHVCSVEGSNMSYDISDEAFRRSIRLPVKHRYRSPVVFEFHPQGHHHHHHPTAYAVYWLQHIPDNEETIIDIPIWATKNGKRLTQNYITERNCEIKRSPGLEDLHEVGRLQFRGYFSPGIDESHERFVVDNESRETFETWEACIAEGVRSRRISADIPEDVAQLHEKSLLDGRDILKHAEPRERKRWIDKQGQDWSGAFGHDPGAYLNQHGHQVAEPGRENPPHDPVNPPRTVATAHGTMHAEEAQHEPSPPHQEAQAQQQATPNQPPGPRPVEPAEPPGDNGNDGSDGSSSSETEDDNDDEYYPHQQHAQQRVSSSGTFTSGASASGSGPNRQSTDGSSSISSKKANKRSEQRQQRGMMQWKPVRNAVFARDETKFALRRVKRKFTGDLAGREPDIETETGT</sequence>
<accession>A0A317WMW5</accession>
<dbReference type="InterPro" id="IPR057349">
    <property type="entry name" value="C2_Mug190_3rd"/>
</dbReference>
<evidence type="ECO:0000313" key="15">
    <source>
        <dbReference type="EMBL" id="PWY87623.1"/>
    </source>
</evidence>
<evidence type="ECO:0008006" key="17">
    <source>
        <dbReference type="Google" id="ProtNLM"/>
    </source>
</evidence>
<dbReference type="InterPro" id="IPR031468">
    <property type="entry name" value="SMP_LBD"/>
</dbReference>
<evidence type="ECO:0000256" key="8">
    <source>
        <dbReference type="ARBA" id="ARBA00023055"/>
    </source>
</evidence>
<feature type="region of interest" description="Disordered" evidence="11">
    <location>
        <begin position="1"/>
        <end position="26"/>
    </location>
</feature>
<dbReference type="GO" id="GO:0005789">
    <property type="term" value="C:endoplasmic reticulum membrane"/>
    <property type="evidence" value="ECO:0007669"/>
    <property type="project" value="UniProtKB-SubCell"/>
</dbReference>
<dbReference type="CDD" id="cd04052">
    <property type="entry name" value="C2B_Tricalbin-like"/>
    <property type="match status" value="1"/>
</dbReference>
<feature type="domain" description="C2" evidence="13">
    <location>
        <begin position="661"/>
        <end position="805"/>
    </location>
</feature>
<feature type="region of interest" description="Disordered" evidence="11">
    <location>
        <begin position="1064"/>
        <end position="1237"/>
    </location>
</feature>
<dbReference type="PANTHER" id="PTHR47348:SF3">
    <property type="entry name" value="MEIOTICALLY UP-REGULATED GENE 190 PROTEIN"/>
    <property type="match status" value="1"/>
</dbReference>
<dbReference type="Pfam" id="PF25669">
    <property type="entry name" value="SMP_MUG190-like"/>
    <property type="match status" value="1"/>
</dbReference>
<feature type="region of interest" description="Disordered" evidence="11">
    <location>
        <begin position="694"/>
        <end position="721"/>
    </location>
</feature>
<keyword evidence="3" id="KW-0597">Phosphoprotein</keyword>
<dbReference type="SMART" id="SM00239">
    <property type="entry name" value="C2"/>
    <property type="match status" value="2"/>
</dbReference>
<gene>
    <name evidence="15" type="ORF">BO70DRAFT_378221</name>
</gene>
<keyword evidence="8" id="KW-0445">Lipid transport</keyword>
<dbReference type="Gene3D" id="2.60.40.150">
    <property type="entry name" value="C2 domain"/>
    <property type="match status" value="2"/>
</dbReference>
<dbReference type="PROSITE" id="PS51847">
    <property type="entry name" value="SMP"/>
    <property type="match status" value="1"/>
</dbReference>
<evidence type="ECO:0000256" key="11">
    <source>
        <dbReference type="SAM" id="MobiDB-lite"/>
    </source>
</evidence>
<feature type="transmembrane region" description="Helical" evidence="12">
    <location>
        <begin position="204"/>
        <end position="220"/>
    </location>
</feature>
<evidence type="ECO:0000256" key="6">
    <source>
        <dbReference type="ARBA" id="ARBA00022824"/>
    </source>
</evidence>
<dbReference type="CDD" id="cd04041">
    <property type="entry name" value="C2A_fungal"/>
    <property type="match status" value="1"/>
</dbReference>
<feature type="compositionally biased region" description="Basic and acidic residues" evidence="11">
    <location>
        <begin position="44"/>
        <end position="66"/>
    </location>
</feature>
<reference evidence="15 16" key="1">
    <citation type="submission" date="2016-12" db="EMBL/GenBank/DDBJ databases">
        <title>The genomes of Aspergillus section Nigri reveals drivers in fungal speciation.</title>
        <authorList>
            <consortium name="DOE Joint Genome Institute"/>
            <person name="Vesth T.C."/>
            <person name="Nybo J."/>
            <person name="Theobald S."/>
            <person name="Brandl J."/>
            <person name="Frisvad J.C."/>
            <person name="Nielsen K.F."/>
            <person name="Lyhne E.K."/>
            <person name="Kogle M.E."/>
            <person name="Kuo A."/>
            <person name="Riley R."/>
            <person name="Clum A."/>
            <person name="Nolan M."/>
            <person name="Lipzen A."/>
            <person name="Salamov A."/>
            <person name="Henrissat B."/>
            <person name="Wiebenga A."/>
            <person name="De Vries R.P."/>
            <person name="Grigoriev I.V."/>
            <person name="Mortensen U.H."/>
            <person name="Andersen M.R."/>
            <person name="Baker S.E."/>
        </authorList>
    </citation>
    <scope>NUCLEOTIDE SEQUENCE [LARGE SCALE GENOMIC DNA]</scope>
    <source>
        <strain evidence="15 16">CBS 117.55</strain>
    </source>
</reference>
<dbReference type="GO" id="GO:0006869">
    <property type="term" value="P:lipid transport"/>
    <property type="evidence" value="ECO:0007669"/>
    <property type="project" value="UniProtKB-KW"/>
</dbReference>
<keyword evidence="16" id="KW-1185">Reference proteome</keyword>
<feature type="compositionally biased region" description="Low complexity" evidence="11">
    <location>
        <begin position="1150"/>
        <end position="1164"/>
    </location>
</feature>
<feature type="compositionally biased region" description="Basic and acidic residues" evidence="11">
    <location>
        <begin position="703"/>
        <end position="721"/>
    </location>
</feature>
<dbReference type="Proteomes" id="UP000247233">
    <property type="component" value="Unassembled WGS sequence"/>
</dbReference>
<evidence type="ECO:0000256" key="12">
    <source>
        <dbReference type="SAM" id="Phobius"/>
    </source>
</evidence>
<keyword evidence="7 12" id="KW-1133">Transmembrane helix</keyword>
<feature type="domain" description="C2" evidence="13">
    <location>
        <begin position="472"/>
        <end position="601"/>
    </location>
</feature>
<evidence type="ECO:0000256" key="10">
    <source>
        <dbReference type="ARBA" id="ARBA00023136"/>
    </source>
</evidence>
<feature type="compositionally biased region" description="Basic and acidic residues" evidence="11">
    <location>
        <begin position="1"/>
        <end position="18"/>
    </location>
</feature>
<dbReference type="InterPro" id="IPR037767">
    <property type="entry name" value="C2A_Mug190-like"/>
</dbReference>
<dbReference type="GeneID" id="37067488"/>
<dbReference type="Pfam" id="PF25331">
    <property type="entry name" value="C2_Mug190_3rd"/>
    <property type="match status" value="1"/>
</dbReference>
<comment type="caution">
    <text evidence="15">The sequence shown here is derived from an EMBL/GenBank/DDBJ whole genome shotgun (WGS) entry which is preliminary data.</text>
</comment>
<evidence type="ECO:0000256" key="7">
    <source>
        <dbReference type="ARBA" id="ARBA00022989"/>
    </source>
</evidence>